<accession>A0AA37IZA8</accession>
<name>A0AA37IZA8_9FIRM</name>
<dbReference type="InterPro" id="IPR023187">
    <property type="entry name" value="Tscrpt_reg_MarR-type_CS"/>
</dbReference>
<dbReference type="EMBL" id="BQKV01000054">
    <property type="protein sequence ID" value="GJN65017.1"/>
    <property type="molecule type" value="Genomic_DNA"/>
</dbReference>
<dbReference type="PANTHER" id="PTHR42756">
    <property type="entry name" value="TRANSCRIPTIONAL REGULATOR, MARR"/>
    <property type="match status" value="1"/>
</dbReference>
<dbReference type="SMART" id="SM00347">
    <property type="entry name" value="HTH_MARR"/>
    <property type="match status" value="1"/>
</dbReference>
<dbReference type="SUPFAM" id="SSF46785">
    <property type="entry name" value="Winged helix' DNA-binding domain"/>
    <property type="match status" value="1"/>
</dbReference>
<evidence type="ECO:0000256" key="1">
    <source>
        <dbReference type="ARBA" id="ARBA00023015"/>
    </source>
</evidence>
<evidence type="ECO:0000313" key="6">
    <source>
        <dbReference type="Proteomes" id="UP001055185"/>
    </source>
</evidence>
<dbReference type="GO" id="GO:0003677">
    <property type="term" value="F:DNA binding"/>
    <property type="evidence" value="ECO:0007669"/>
    <property type="project" value="UniProtKB-KW"/>
</dbReference>
<dbReference type="InterPro" id="IPR036388">
    <property type="entry name" value="WH-like_DNA-bd_sf"/>
</dbReference>
<gene>
    <name evidence="5" type="ORF">JCM17207_16420</name>
</gene>
<dbReference type="Gene3D" id="1.10.10.10">
    <property type="entry name" value="Winged helix-like DNA-binding domain superfamily/Winged helix DNA-binding domain"/>
    <property type="match status" value="1"/>
</dbReference>
<dbReference type="PANTHER" id="PTHR42756:SF1">
    <property type="entry name" value="TRANSCRIPTIONAL REPRESSOR OF EMRAB OPERON"/>
    <property type="match status" value="1"/>
</dbReference>
<evidence type="ECO:0000256" key="3">
    <source>
        <dbReference type="ARBA" id="ARBA00023163"/>
    </source>
</evidence>
<proteinExistence type="predicted"/>
<evidence type="ECO:0000259" key="4">
    <source>
        <dbReference type="PROSITE" id="PS50995"/>
    </source>
</evidence>
<reference evidence="5" key="1">
    <citation type="journal article" date="2022" name="Int. J. Syst. Evol. Microbiol.">
        <title>Genome-based, phenotypic and chemotaxonomic classification of Faecalibacterium strains: proposal of three novel species Faecalibacterium duncaniae sp. nov., Faecalibacterium hattorii sp. nov. and Faecalibacterium gallinarum sp. nov. .</title>
        <authorList>
            <person name="Sakamoto M."/>
            <person name="Sakurai N."/>
            <person name="Tanno H."/>
            <person name="Iino T."/>
            <person name="Ohkuma M."/>
            <person name="Endo A."/>
        </authorList>
    </citation>
    <scope>NUCLEOTIDE SEQUENCE</scope>
    <source>
        <strain evidence="5">JCM 17207</strain>
    </source>
</reference>
<dbReference type="PRINTS" id="PR00598">
    <property type="entry name" value="HTHMARR"/>
</dbReference>
<protein>
    <submittedName>
        <fullName evidence="5">MarR family transcriptional regulator</fullName>
    </submittedName>
</protein>
<feature type="domain" description="HTH marR-type" evidence="4">
    <location>
        <begin position="1"/>
        <end position="133"/>
    </location>
</feature>
<organism evidence="5 6">
    <name type="scientific">Faecalibacterium gallinarum</name>
    <dbReference type="NCBI Taxonomy" id="2903556"/>
    <lineage>
        <taxon>Bacteria</taxon>
        <taxon>Bacillati</taxon>
        <taxon>Bacillota</taxon>
        <taxon>Clostridia</taxon>
        <taxon>Eubacteriales</taxon>
        <taxon>Oscillospiraceae</taxon>
        <taxon>Faecalibacterium</taxon>
    </lineage>
</organism>
<dbReference type="InterPro" id="IPR036390">
    <property type="entry name" value="WH_DNA-bd_sf"/>
</dbReference>
<sequence length="148" mass="17326">MKDLVKSLSVGYRYTLMHMDRVLKPYGLTGSQCMYVIRVCENPGITQDQFLQLFMVNPSNVTRTITALEKLGFLQRQSNSRDRRTFRLFPTQRAEEVYPALCQLRAEWQDFLLEGVEPDQREALLETLEKIAQRAVERNEEEMTDESD</sequence>
<dbReference type="Pfam" id="PF01047">
    <property type="entry name" value="MarR"/>
    <property type="match status" value="1"/>
</dbReference>
<keyword evidence="2" id="KW-0238">DNA-binding</keyword>
<dbReference type="PROSITE" id="PS50995">
    <property type="entry name" value="HTH_MARR_2"/>
    <property type="match status" value="1"/>
</dbReference>
<keyword evidence="1" id="KW-0805">Transcription regulation</keyword>
<keyword evidence="6" id="KW-1185">Reference proteome</keyword>
<keyword evidence="3" id="KW-0804">Transcription</keyword>
<dbReference type="RefSeq" id="WP_238317268.1">
    <property type="nucleotide sequence ID" value="NZ_BQKV01000054.1"/>
</dbReference>
<comment type="caution">
    <text evidence="5">The sequence shown here is derived from an EMBL/GenBank/DDBJ whole genome shotgun (WGS) entry which is preliminary data.</text>
</comment>
<dbReference type="PROSITE" id="PS01117">
    <property type="entry name" value="HTH_MARR_1"/>
    <property type="match status" value="1"/>
</dbReference>
<dbReference type="GO" id="GO:0003700">
    <property type="term" value="F:DNA-binding transcription factor activity"/>
    <property type="evidence" value="ECO:0007669"/>
    <property type="project" value="InterPro"/>
</dbReference>
<dbReference type="InterPro" id="IPR000835">
    <property type="entry name" value="HTH_MarR-typ"/>
</dbReference>
<evidence type="ECO:0000313" key="5">
    <source>
        <dbReference type="EMBL" id="GJN65017.1"/>
    </source>
</evidence>
<dbReference type="AlphaFoldDB" id="A0AA37IZA8"/>
<evidence type="ECO:0000256" key="2">
    <source>
        <dbReference type="ARBA" id="ARBA00023125"/>
    </source>
</evidence>
<dbReference type="Proteomes" id="UP001055185">
    <property type="component" value="Unassembled WGS sequence"/>
</dbReference>